<evidence type="ECO:0000259" key="2">
    <source>
        <dbReference type="Pfam" id="PF20469"/>
    </source>
</evidence>
<feature type="domain" description="ATPase AAA-type core" evidence="1">
    <location>
        <begin position="26"/>
        <end position="309"/>
    </location>
</feature>
<dbReference type="InterPro" id="IPR034139">
    <property type="entry name" value="TOPRIM_OLD"/>
</dbReference>
<dbReference type="InterPro" id="IPR027417">
    <property type="entry name" value="P-loop_NTPase"/>
</dbReference>
<organism evidence="3 4">
    <name type="scientific">Kocuria gwangalliensis</name>
    <dbReference type="NCBI Taxonomy" id="501592"/>
    <lineage>
        <taxon>Bacteria</taxon>
        <taxon>Bacillati</taxon>
        <taxon>Actinomycetota</taxon>
        <taxon>Actinomycetes</taxon>
        <taxon>Micrococcales</taxon>
        <taxon>Micrococcaceae</taxon>
        <taxon>Kocuria</taxon>
    </lineage>
</organism>
<dbReference type="PANTHER" id="PTHR43581">
    <property type="entry name" value="ATP/GTP PHOSPHATASE"/>
    <property type="match status" value="1"/>
</dbReference>
<dbReference type="EMBL" id="BAABLN010000020">
    <property type="protein sequence ID" value="GAA4698205.1"/>
    <property type="molecule type" value="Genomic_DNA"/>
</dbReference>
<dbReference type="PANTHER" id="PTHR43581:SF4">
    <property type="entry name" value="ATP_GTP PHOSPHATASE"/>
    <property type="match status" value="1"/>
</dbReference>
<evidence type="ECO:0008006" key="5">
    <source>
        <dbReference type="Google" id="ProtNLM"/>
    </source>
</evidence>
<dbReference type="Gene3D" id="3.40.50.300">
    <property type="entry name" value="P-loop containing nucleotide triphosphate hydrolases"/>
    <property type="match status" value="1"/>
</dbReference>
<sequence length="535" mass="57659">MKLTRLHIQNHSRMADVAIDIRDHLVLVGANNTGKSSILRCLQLVLGATTAQLYAQITGEDFRDIDSEFIVEVELMDFSDDEKAAFPDEIDVDAAIGLATLTLRLTATIDVNETLNIERIAAGAGTRRQLSRSQLDAIGWRFLGATSQARELRDDRRSALRDLLDAVELGPEKADFDDAVQRLATMLSESTVLEGVRTNLATQLTKALPSAIGNDDLAFVPGSSAEQNVLSDVRLQVQKDGTLRDLSSQSDGYRALYAIALYDMTSSSANVVGIDEPEIHLHPTSQRSLGRLLKASSNQKIIATHSPDIVGAFDSDSIVVIKSGGNVVQPQAGFLTSDERLTVRWWVRDRLEPLTAQRLIAVEGIADRIIVERAADLTNRTLDRLGVSLIETNGAGDMGAINTLFGPNGFDVPLSMLIDADAEADTATKLGVQPADLNDNFVWVSRADLEDEYVAAIGAASLQAALTASTLFKPNQLRRLMATGPGGTFTRADVASFCRLYKVNAALVAVSVLDESAARAISSIDGMLTQVEASL</sequence>
<dbReference type="RefSeq" id="WP_345311100.1">
    <property type="nucleotide sequence ID" value="NZ_BAABLN010000020.1"/>
</dbReference>
<evidence type="ECO:0000313" key="3">
    <source>
        <dbReference type="EMBL" id="GAA4698205.1"/>
    </source>
</evidence>
<dbReference type="SUPFAM" id="SSF52540">
    <property type="entry name" value="P-loop containing nucleoside triphosphate hydrolases"/>
    <property type="match status" value="1"/>
</dbReference>
<feature type="domain" description="OLD protein-like TOPRIM" evidence="2">
    <location>
        <begin position="356"/>
        <end position="421"/>
    </location>
</feature>
<evidence type="ECO:0000259" key="1">
    <source>
        <dbReference type="Pfam" id="PF13304"/>
    </source>
</evidence>
<comment type="caution">
    <text evidence="3">The sequence shown here is derived from an EMBL/GenBank/DDBJ whole genome shotgun (WGS) entry which is preliminary data.</text>
</comment>
<name>A0ABP8WZI3_9MICC</name>
<dbReference type="Proteomes" id="UP001501446">
    <property type="component" value="Unassembled WGS sequence"/>
</dbReference>
<keyword evidence="4" id="KW-1185">Reference proteome</keyword>
<gene>
    <name evidence="3" type="ORF">GCM10025781_15350</name>
</gene>
<protein>
    <recommendedName>
        <fullName evidence="5">ATP-dependent endonuclease</fullName>
    </recommendedName>
</protein>
<dbReference type="InterPro" id="IPR051396">
    <property type="entry name" value="Bact_Antivir_Def_Nuclease"/>
</dbReference>
<dbReference type="InterPro" id="IPR003959">
    <property type="entry name" value="ATPase_AAA_core"/>
</dbReference>
<proteinExistence type="predicted"/>
<dbReference type="Pfam" id="PF13304">
    <property type="entry name" value="AAA_21"/>
    <property type="match status" value="1"/>
</dbReference>
<reference evidence="4" key="1">
    <citation type="journal article" date="2019" name="Int. J. Syst. Evol. Microbiol.">
        <title>The Global Catalogue of Microorganisms (GCM) 10K type strain sequencing project: providing services to taxonomists for standard genome sequencing and annotation.</title>
        <authorList>
            <consortium name="The Broad Institute Genomics Platform"/>
            <consortium name="The Broad Institute Genome Sequencing Center for Infectious Disease"/>
            <person name="Wu L."/>
            <person name="Ma J."/>
        </authorList>
    </citation>
    <scope>NUCLEOTIDE SEQUENCE [LARGE SCALE GENOMIC DNA]</scope>
    <source>
        <strain evidence="4">JCM 18958</strain>
    </source>
</reference>
<accession>A0ABP8WZI3</accession>
<evidence type="ECO:0000313" key="4">
    <source>
        <dbReference type="Proteomes" id="UP001501446"/>
    </source>
</evidence>
<dbReference type="Pfam" id="PF20469">
    <property type="entry name" value="OLD-like_TOPRIM"/>
    <property type="match status" value="1"/>
</dbReference>